<sequence>MSIDDINTSFNPINLYHIFVDVDRLIRLTSREKESIVSGENVDSGGRHNGGGLSPIGDDDGHSGDRGEIRSSSQYGGECEIGDPVLITLNIVIHPLTLK</sequence>
<reference evidence="2 3" key="1">
    <citation type="journal article" date="2019" name="Genome Biol. Evol.">
        <title>Insights into the evolution of the New World diploid cottons (Gossypium, subgenus Houzingenia) based on genome sequencing.</title>
        <authorList>
            <person name="Grover C.E."/>
            <person name="Arick M.A. 2nd"/>
            <person name="Thrash A."/>
            <person name="Conover J.L."/>
            <person name="Sanders W.S."/>
            <person name="Peterson D.G."/>
            <person name="Frelichowski J.E."/>
            <person name="Scheffler J.A."/>
            <person name="Scheffler B.E."/>
            <person name="Wendel J.F."/>
        </authorList>
    </citation>
    <scope>NUCLEOTIDE SEQUENCE [LARGE SCALE GENOMIC DNA]</scope>
    <source>
        <strain evidence="2">157</strain>
        <tissue evidence="2">Leaf</tissue>
    </source>
</reference>
<protein>
    <submittedName>
        <fullName evidence="2">Uncharacterized protein</fullName>
    </submittedName>
</protein>
<evidence type="ECO:0000313" key="3">
    <source>
        <dbReference type="Proteomes" id="UP000593572"/>
    </source>
</evidence>
<evidence type="ECO:0000256" key="1">
    <source>
        <dbReference type="SAM" id="MobiDB-lite"/>
    </source>
</evidence>
<organism evidence="2 3">
    <name type="scientific">Gossypium lobatum</name>
    <dbReference type="NCBI Taxonomy" id="34289"/>
    <lineage>
        <taxon>Eukaryota</taxon>
        <taxon>Viridiplantae</taxon>
        <taxon>Streptophyta</taxon>
        <taxon>Embryophyta</taxon>
        <taxon>Tracheophyta</taxon>
        <taxon>Spermatophyta</taxon>
        <taxon>Magnoliopsida</taxon>
        <taxon>eudicotyledons</taxon>
        <taxon>Gunneridae</taxon>
        <taxon>Pentapetalae</taxon>
        <taxon>rosids</taxon>
        <taxon>malvids</taxon>
        <taxon>Malvales</taxon>
        <taxon>Malvaceae</taxon>
        <taxon>Malvoideae</taxon>
        <taxon>Gossypium</taxon>
    </lineage>
</organism>
<dbReference type="Proteomes" id="UP000593572">
    <property type="component" value="Unassembled WGS sequence"/>
</dbReference>
<gene>
    <name evidence="2" type="ORF">Golob_024441</name>
</gene>
<feature type="compositionally biased region" description="Basic and acidic residues" evidence="1">
    <location>
        <begin position="59"/>
        <end position="69"/>
    </location>
</feature>
<keyword evidence="3" id="KW-1185">Reference proteome</keyword>
<feature type="region of interest" description="Disordered" evidence="1">
    <location>
        <begin position="33"/>
        <end position="79"/>
    </location>
</feature>
<feature type="non-terminal residue" evidence="2">
    <location>
        <position position="1"/>
    </location>
</feature>
<proteinExistence type="predicted"/>
<evidence type="ECO:0000313" key="2">
    <source>
        <dbReference type="EMBL" id="MBA0577561.1"/>
    </source>
</evidence>
<comment type="caution">
    <text evidence="2">The sequence shown here is derived from an EMBL/GenBank/DDBJ whole genome shotgun (WGS) entry which is preliminary data.</text>
</comment>
<dbReference type="AlphaFoldDB" id="A0A7J8NKP1"/>
<dbReference type="EMBL" id="JABEZX010356146">
    <property type="protein sequence ID" value="MBA0577561.1"/>
    <property type="molecule type" value="Genomic_DNA"/>
</dbReference>
<accession>A0A7J8NKP1</accession>
<name>A0A7J8NKP1_9ROSI</name>